<accession>A0A9E2KB46</accession>
<dbReference type="GO" id="GO:0006353">
    <property type="term" value="P:DNA-templated transcription termination"/>
    <property type="evidence" value="ECO:0007669"/>
    <property type="project" value="InterPro"/>
</dbReference>
<dbReference type="EMBL" id="JAHLFQ010000026">
    <property type="protein sequence ID" value="MBU3803442.1"/>
    <property type="molecule type" value="Genomic_DNA"/>
</dbReference>
<dbReference type="InterPro" id="IPR004027">
    <property type="entry name" value="SEC_C_motif"/>
</dbReference>
<reference evidence="2" key="2">
    <citation type="submission" date="2021-04" db="EMBL/GenBank/DDBJ databases">
        <authorList>
            <person name="Gilroy R."/>
        </authorList>
    </citation>
    <scope>NUCLEOTIDE SEQUENCE</scope>
    <source>
        <strain evidence="2">B5-657</strain>
    </source>
</reference>
<evidence type="ECO:0000259" key="1">
    <source>
        <dbReference type="Pfam" id="PF07498"/>
    </source>
</evidence>
<comment type="caution">
    <text evidence="2">The sequence shown here is derived from an EMBL/GenBank/DDBJ whole genome shotgun (WGS) entry which is preliminary data.</text>
</comment>
<dbReference type="PANTHER" id="PTHR33747:SF1">
    <property type="entry name" value="ADENYLATE CYCLASE-ASSOCIATED CAP C-TERMINAL DOMAIN-CONTAINING PROTEIN"/>
    <property type="match status" value="1"/>
</dbReference>
<dbReference type="Gene3D" id="3.10.450.50">
    <property type="match status" value="1"/>
</dbReference>
<feature type="domain" description="Rho termination factor-like N-terminal" evidence="1">
    <location>
        <begin position="8"/>
        <end position="37"/>
    </location>
</feature>
<sequence>MELAYGKKELEQIAKLYGVKGAYKLKKAELVEALLEAIPNKMPEILPMVDEADIKRFEALLSQDKIVEANESLDAYYNLMELELVQFVEDKKESRLRVPSIIKEAYEKIDMAQVLPKIKRNSMLREFIISILNLYGVVEVSWAVTLFNKYYTPETNEVEITNMVKNDMRLVCQSKIMDNYIVEETIYALDKNNFKDFLGATVERDYFIPSKELLEKVNDEVYYEPSLQVEKLKSHIRAKYLKDEAVIEEAIIAVTMISKVDCDKTGKTMELILEELVNLGIEFKSLADINEMIKHISPVINVTRKWINKGFTAQELSPHTFDDKTGQKVKVLDIGRNAPCPCGSGKKYKKCCGK</sequence>
<organism evidence="2 3">
    <name type="scientific">Candidatus Cellulosilyticum pullistercoris</name>
    <dbReference type="NCBI Taxonomy" id="2838521"/>
    <lineage>
        <taxon>Bacteria</taxon>
        <taxon>Bacillati</taxon>
        <taxon>Bacillota</taxon>
        <taxon>Clostridia</taxon>
        <taxon>Lachnospirales</taxon>
        <taxon>Cellulosilyticaceae</taxon>
        <taxon>Cellulosilyticum</taxon>
    </lineage>
</organism>
<reference evidence="2" key="1">
    <citation type="journal article" date="2021" name="PeerJ">
        <title>Extensive microbial diversity within the chicken gut microbiome revealed by metagenomics and culture.</title>
        <authorList>
            <person name="Gilroy R."/>
            <person name="Ravi A."/>
            <person name="Getino M."/>
            <person name="Pursley I."/>
            <person name="Horton D.L."/>
            <person name="Alikhan N.F."/>
            <person name="Baker D."/>
            <person name="Gharbi K."/>
            <person name="Hall N."/>
            <person name="Watson M."/>
            <person name="Adriaenssens E.M."/>
            <person name="Foster-Nyarko E."/>
            <person name="Jarju S."/>
            <person name="Secka A."/>
            <person name="Antonio M."/>
            <person name="Oren A."/>
            <person name="Chaudhuri R.R."/>
            <person name="La Ragione R."/>
            <person name="Hildebrand F."/>
            <person name="Pallen M.J."/>
        </authorList>
    </citation>
    <scope>NUCLEOTIDE SEQUENCE</scope>
    <source>
        <strain evidence="2">B5-657</strain>
    </source>
</reference>
<dbReference type="InterPro" id="IPR011112">
    <property type="entry name" value="Rho-like_N"/>
</dbReference>
<name>A0A9E2KB46_9FIRM</name>
<evidence type="ECO:0000313" key="3">
    <source>
        <dbReference type="Proteomes" id="UP000824229"/>
    </source>
</evidence>
<dbReference type="SUPFAM" id="SSF103642">
    <property type="entry name" value="Sec-C motif"/>
    <property type="match status" value="1"/>
</dbReference>
<protein>
    <submittedName>
        <fullName evidence="2">SEC-C domain-containing protein</fullName>
    </submittedName>
</protein>
<dbReference type="Pfam" id="PF02810">
    <property type="entry name" value="SEC-C"/>
    <property type="match status" value="1"/>
</dbReference>
<evidence type="ECO:0000313" key="2">
    <source>
        <dbReference type="EMBL" id="MBU3803442.1"/>
    </source>
</evidence>
<gene>
    <name evidence="2" type="ORF">H9872_01595</name>
</gene>
<dbReference type="Proteomes" id="UP000824229">
    <property type="component" value="Unassembled WGS sequence"/>
</dbReference>
<proteinExistence type="predicted"/>
<dbReference type="Pfam" id="PF07498">
    <property type="entry name" value="Rho_N"/>
    <property type="match status" value="1"/>
</dbReference>
<dbReference type="PANTHER" id="PTHR33747">
    <property type="entry name" value="UPF0225 PROTEIN SCO1677"/>
    <property type="match status" value="1"/>
</dbReference>
<dbReference type="AlphaFoldDB" id="A0A9E2KB46"/>